<protein>
    <recommendedName>
        <fullName evidence="6">Fe/B12 periplasmic-binding domain-containing protein</fullName>
    </recommendedName>
</protein>
<dbReference type="GO" id="GO:1901678">
    <property type="term" value="P:iron coordination entity transport"/>
    <property type="evidence" value="ECO:0007669"/>
    <property type="project" value="UniProtKB-ARBA"/>
</dbReference>
<evidence type="ECO:0000256" key="3">
    <source>
        <dbReference type="ARBA" id="ARBA00022448"/>
    </source>
</evidence>
<dbReference type="SUPFAM" id="SSF53807">
    <property type="entry name" value="Helical backbone' metal receptor"/>
    <property type="match status" value="1"/>
</dbReference>
<feature type="domain" description="Fe/B12 periplasmic-binding" evidence="6">
    <location>
        <begin position="40"/>
        <end position="305"/>
    </location>
</feature>
<reference evidence="7 8" key="1">
    <citation type="submission" date="2016-01" db="EMBL/GenBank/DDBJ databases">
        <title>Annotation of Pseudomonas oryzihabitans USDA-ARS-USMARC-56511.</title>
        <authorList>
            <person name="Harhay G.P."/>
            <person name="Harhay D.M."/>
            <person name="Smith T.P.L."/>
            <person name="Bono J.L."/>
            <person name="Heaton M.P."/>
            <person name="Clawson M.L."/>
            <person name="Chitko-Mckown C.G."/>
            <person name="Capik S.F."/>
            <person name="DeDonder K.D."/>
            <person name="Apley M.D."/>
            <person name="Lubbers B.V."/>
            <person name="White B.J."/>
            <person name="Larson R.L."/>
        </authorList>
    </citation>
    <scope>NUCLEOTIDE SEQUENCE [LARGE SCALE GENOMIC DNA]</scope>
    <source>
        <strain evidence="7 8">USDA-ARS-USMARC-56511</strain>
    </source>
</reference>
<evidence type="ECO:0000313" key="8">
    <source>
        <dbReference type="Proteomes" id="UP000064137"/>
    </source>
</evidence>
<dbReference type="Gene3D" id="3.40.50.1980">
    <property type="entry name" value="Nitrogenase molybdenum iron protein domain"/>
    <property type="match status" value="2"/>
</dbReference>
<keyword evidence="4" id="KW-0408">Iron</keyword>
<dbReference type="EMBL" id="CP013987">
    <property type="protein sequence ID" value="ALZ85106.1"/>
    <property type="molecule type" value="Genomic_DNA"/>
</dbReference>
<keyword evidence="3" id="KW-0813">Transport</keyword>
<dbReference type="Proteomes" id="UP000064137">
    <property type="component" value="Chromosome"/>
</dbReference>
<evidence type="ECO:0000256" key="2">
    <source>
        <dbReference type="ARBA" id="ARBA00008814"/>
    </source>
</evidence>
<dbReference type="OrthoDB" id="9793175at2"/>
<evidence type="ECO:0000256" key="5">
    <source>
        <dbReference type="ARBA" id="ARBA00022729"/>
    </source>
</evidence>
<accession>A0A0U4WI78</accession>
<keyword evidence="4" id="KW-0406">Ion transport</keyword>
<dbReference type="PANTHER" id="PTHR30532:SF1">
    <property type="entry name" value="IRON(3+)-HYDROXAMATE-BINDING PROTEIN FHUD"/>
    <property type="match status" value="1"/>
</dbReference>
<comment type="similarity">
    <text evidence="2">Belongs to the bacterial solute-binding protein 8 family.</text>
</comment>
<keyword evidence="4" id="KW-0410">Iron transport</keyword>
<dbReference type="AlphaFoldDB" id="A0A0U4WI78"/>
<dbReference type="Pfam" id="PF01497">
    <property type="entry name" value="Peripla_BP_2"/>
    <property type="match status" value="1"/>
</dbReference>
<evidence type="ECO:0000259" key="6">
    <source>
        <dbReference type="PROSITE" id="PS50983"/>
    </source>
</evidence>
<dbReference type="GO" id="GO:0030288">
    <property type="term" value="C:outer membrane-bounded periplasmic space"/>
    <property type="evidence" value="ECO:0007669"/>
    <property type="project" value="TreeGrafter"/>
</dbReference>
<comment type="subcellular location">
    <subcellularLocation>
        <location evidence="1">Cell envelope</location>
    </subcellularLocation>
</comment>
<dbReference type="InterPro" id="IPR051313">
    <property type="entry name" value="Bact_iron-sidero_bind"/>
</dbReference>
<proteinExistence type="inferred from homology"/>
<evidence type="ECO:0000256" key="4">
    <source>
        <dbReference type="ARBA" id="ARBA00022496"/>
    </source>
</evidence>
<name>A0A0U4WI78_9PSED</name>
<dbReference type="PROSITE" id="PS50983">
    <property type="entry name" value="FE_B12_PBP"/>
    <property type="match status" value="1"/>
</dbReference>
<sequence length="308" mass="32660">MSVPLLFGLLLILLGVSGMAAANPDLVARQSAALPEQPLRIVTLDDVATELVTSLGLAPVGVANLEGYRRYVGLGTDLLKASQPLGSVQQPDLEAIARLRPQLILGSGYLHLGLFRRLQSLAPTLLYRYGLETGDDDAVARASALLADLGERLGRKPAAATVNLQAASAMADAEAAAQAAGVVGRPLAVLFPLPQQGVFIALNRRVLINALVRRLGGRDPWPLASERVLHRYHDVQEIAAVPDLTALFVGEQTGHPFFRSDLWRAMPLARSGRYASLPSPYWTFGGPASVALLARQVAAALRGLPAAP</sequence>
<dbReference type="InterPro" id="IPR002491">
    <property type="entry name" value="ABC_transptr_periplasmic_BD"/>
</dbReference>
<dbReference type="KEGG" id="por:APT59_13225"/>
<organism evidence="7 8">
    <name type="scientific">Pseudomonas oryzihabitans</name>
    <dbReference type="NCBI Taxonomy" id="47885"/>
    <lineage>
        <taxon>Bacteria</taxon>
        <taxon>Pseudomonadati</taxon>
        <taxon>Pseudomonadota</taxon>
        <taxon>Gammaproteobacteria</taxon>
        <taxon>Pseudomonadales</taxon>
        <taxon>Pseudomonadaceae</taxon>
        <taxon>Pseudomonas</taxon>
    </lineage>
</organism>
<dbReference type="RefSeq" id="WP_059315276.1">
    <property type="nucleotide sequence ID" value="NZ_CP013987.1"/>
</dbReference>
<keyword evidence="5" id="KW-0732">Signal</keyword>
<evidence type="ECO:0000313" key="7">
    <source>
        <dbReference type="EMBL" id="ALZ85106.1"/>
    </source>
</evidence>
<dbReference type="PANTHER" id="PTHR30532">
    <property type="entry name" value="IRON III DICITRATE-BINDING PERIPLASMIC PROTEIN"/>
    <property type="match status" value="1"/>
</dbReference>
<evidence type="ECO:0000256" key="1">
    <source>
        <dbReference type="ARBA" id="ARBA00004196"/>
    </source>
</evidence>
<gene>
    <name evidence="7" type="ORF">APT59_13225</name>
</gene>